<reference evidence="2 3" key="1">
    <citation type="journal article" date="2019" name="Fungal Biol. Biotechnol.">
        <title>Draft genome sequence of fastidious pathogen Ceratobasidium theobromae, which causes vascular-streak dieback in Theobroma cacao.</title>
        <authorList>
            <person name="Ali S.S."/>
            <person name="Asman A."/>
            <person name="Shao J."/>
            <person name="Firmansyah A.P."/>
            <person name="Susilo A.W."/>
            <person name="Rosmana A."/>
            <person name="McMahon P."/>
            <person name="Junaid M."/>
            <person name="Guest D."/>
            <person name="Kheng T.Y."/>
            <person name="Meinhardt L.W."/>
            <person name="Bailey B.A."/>
        </authorList>
    </citation>
    <scope>NUCLEOTIDE SEQUENCE [LARGE SCALE GENOMIC DNA]</scope>
    <source>
        <strain evidence="2 3">CT2</strain>
    </source>
</reference>
<keyword evidence="1" id="KW-0732">Signal</keyword>
<evidence type="ECO:0000313" key="3">
    <source>
        <dbReference type="Proteomes" id="UP000383932"/>
    </source>
</evidence>
<protein>
    <submittedName>
        <fullName evidence="2">Uncharacterized protein</fullName>
    </submittedName>
</protein>
<gene>
    <name evidence="2" type="ORF">CTheo_9110</name>
</gene>
<dbReference type="InterPro" id="IPR036908">
    <property type="entry name" value="RlpA-like_sf"/>
</dbReference>
<evidence type="ECO:0000256" key="1">
    <source>
        <dbReference type="ARBA" id="ARBA00022729"/>
    </source>
</evidence>
<dbReference type="PANTHER" id="PTHR31836:SF27">
    <property type="entry name" value="RLPA-LIKE PROTEIN DOUBLE-PSI BETA-BARREL DOMAIN-CONTAINING PROTEIN"/>
    <property type="match status" value="1"/>
</dbReference>
<dbReference type="CDD" id="cd22191">
    <property type="entry name" value="DPBB_RlpA_EXP_N-like"/>
    <property type="match status" value="1"/>
</dbReference>
<dbReference type="SUPFAM" id="SSF50685">
    <property type="entry name" value="Barwin-like endoglucanases"/>
    <property type="match status" value="1"/>
</dbReference>
<evidence type="ECO:0000313" key="2">
    <source>
        <dbReference type="EMBL" id="KAB5587452.1"/>
    </source>
</evidence>
<sequence>MRADRPGKCKVLAAVKAWTVVTLRVPPAQLLNNLLPAHSTMHTFAKLSTFAVAALGFASSVLAAPVDPATHTNELAARGPYDVHNGWATYYNPSVGIGACGWSNGDYEWVAAIGTSLFQEMMVDANPNHSQACGKTANVTWNGKTIKVGIVDRCYACGYNDIDLSPSAFQQFSGLGTGKLNGVSWKFN</sequence>
<dbReference type="Proteomes" id="UP000383932">
    <property type="component" value="Unassembled WGS sequence"/>
</dbReference>
<name>A0A5N5Q6C1_9AGAM</name>
<dbReference type="Gene3D" id="2.40.40.10">
    <property type="entry name" value="RlpA-like domain"/>
    <property type="match status" value="1"/>
</dbReference>
<proteinExistence type="predicted"/>
<dbReference type="OrthoDB" id="623670at2759"/>
<comment type="caution">
    <text evidence="2">The sequence shown here is derived from an EMBL/GenBank/DDBJ whole genome shotgun (WGS) entry which is preliminary data.</text>
</comment>
<dbReference type="PANTHER" id="PTHR31836">
    <property type="match status" value="1"/>
</dbReference>
<accession>A0A5N5Q6C1</accession>
<keyword evidence="3" id="KW-1185">Reference proteome</keyword>
<dbReference type="EMBL" id="SSOP01001085">
    <property type="protein sequence ID" value="KAB5587452.1"/>
    <property type="molecule type" value="Genomic_DNA"/>
</dbReference>
<organism evidence="2 3">
    <name type="scientific">Ceratobasidium theobromae</name>
    <dbReference type="NCBI Taxonomy" id="1582974"/>
    <lineage>
        <taxon>Eukaryota</taxon>
        <taxon>Fungi</taxon>
        <taxon>Dikarya</taxon>
        <taxon>Basidiomycota</taxon>
        <taxon>Agaricomycotina</taxon>
        <taxon>Agaricomycetes</taxon>
        <taxon>Cantharellales</taxon>
        <taxon>Ceratobasidiaceae</taxon>
        <taxon>Ceratobasidium</taxon>
    </lineage>
</organism>
<dbReference type="InterPro" id="IPR051477">
    <property type="entry name" value="Expansin_CellWall"/>
</dbReference>
<dbReference type="AlphaFoldDB" id="A0A5N5Q6C1"/>